<dbReference type="EMBL" id="JBHSQJ010000003">
    <property type="protein sequence ID" value="MFC5905771.1"/>
    <property type="molecule type" value="Genomic_DNA"/>
</dbReference>
<dbReference type="PROSITE" id="PS51257">
    <property type="entry name" value="PROKAR_LIPOPROTEIN"/>
    <property type="match status" value="1"/>
</dbReference>
<evidence type="ECO:0000256" key="1">
    <source>
        <dbReference type="SAM" id="SignalP"/>
    </source>
</evidence>
<comment type="caution">
    <text evidence="2">The sequence shown here is derived from an EMBL/GenBank/DDBJ whole genome shotgun (WGS) entry which is preliminary data.</text>
</comment>
<dbReference type="Proteomes" id="UP001596174">
    <property type="component" value="Unassembled WGS sequence"/>
</dbReference>
<name>A0ABW1FVX4_9ACTN</name>
<dbReference type="RefSeq" id="WP_380578533.1">
    <property type="nucleotide sequence ID" value="NZ_JBHSQJ010000003.1"/>
</dbReference>
<keyword evidence="3" id="KW-1185">Reference proteome</keyword>
<keyword evidence="1" id="KW-0732">Signal</keyword>
<sequence length="144" mass="14446">MSSRRLPSALLLAAAALALAGCGPKHHAGAEEANPAALEPVKGSAVQKVVLTPVAARLLDVRTVPVGRTGGSPSVPLTALVYDPDGASWVYVPAGARSYLRRSVTVTGFSGDTVLLGSGPAVGTPVVTSSADELLGTEYGVGEE</sequence>
<accession>A0ABW1FVX4</accession>
<reference evidence="3" key="1">
    <citation type="journal article" date="2019" name="Int. J. Syst. Evol. Microbiol.">
        <title>The Global Catalogue of Microorganisms (GCM) 10K type strain sequencing project: providing services to taxonomists for standard genome sequencing and annotation.</title>
        <authorList>
            <consortium name="The Broad Institute Genomics Platform"/>
            <consortium name="The Broad Institute Genome Sequencing Center for Infectious Disease"/>
            <person name="Wu L."/>
            <person name="Ma J."/>
        </authorList>
    </citation>
    <scope>NUCLEOTIDE SEQUENCE [LARGE SCALE GENOMIC DNA]</scope>
    <source>
        <strain evidence="3">JCM 4816</strain>
    </source>
</reference>
<evidence type="ECO:0000313" key="2">
    <source>
        <dbReference type="EMBL" id="MFC5905771.1"/>
    </source>
</evidence>
<gene>
    <name evidence="2" type="ORF">ACFP3V_00835</name>
</gene>
<feature type="chain" id="PRO_5045771391" description="Lipoprotein" evidence="1">
    <location>
        <begin position="21"/>
        <end position="144"/>
    </location>
</feature>
<organism evidence="2 3">
    <name type="scientific">Streptacidiphilus monticola</name>
    <dbReference type="NCBI Taxonomy" id="2161674"/>
    <lineage>
        <taxon>Bacteria</taxon>
        <taxon>Bacillati</taxon>
        <taxon>Actinomycetota</taxon>
        <taxon>Actinomycetes</taxon>
        <taxon>Kitasatosporales</taxon>
        <taxon>Streptomycetaceae</taxon>
        <taxon>Streptacidiphilus</taxon>
    </lineage>
</organism>
<evidence type="ECO:0008006" key="4">
    <source>
        <dbReference type="Google" id="ProtNLM"/>
    </source>
</evidence>
<protein>
    <recommendedName>
        <fullName evidence="4">Lipoprotein</fullName>
    </recommendedName>
</protein>
<proteinExistence type="predicted"/>
<evidence type="ECO:0000313" key="3">
    <source>
        <dbReference type="Proteomes" id="UP001596174"/>
    </source>
</evidence>
<feature type="signal peptide" evidence="1">
    <location>
        <begin position="1"/>
        <end position="20"/>
    </location>
</feature>